<keyword evidence="1" id="KW-0521">NADP</keyword>
<evidence type="ECO:0000259" key="2">
    <source>
        <dbReference type="SMART" id="SM00829"/>
    </source>
</evidence>
<protein>
    <submittedName>
        <fullName evidence="3">NADP-dependent oxidoreductase</fullName>
    </submittedName>
</protein>
<dbReference type="Pfam" id="PF00107">
    <property type="entry name" value="ADH_zinc_N"/>
    <property type="match status" value="1"/>
</dbReference>
<dbReference type="SUPFAM" id="SSF51735">
    <property type="entry name" value="NAD(P)-binding Rossmann-fold domains"/>
    <property type="match status" value="1"/>
</dbReference>
<dbReference type="InterPro" id="IPR013154">
    <property type="entry name" value="ADH-like_N"/>
</dbReference>
<dbReference type="Gene3D" id="3.90.180.10">
    <property type="entry name" value="Medium-chain alcohol dehydrogenases, catalytic domain"/>
    <property type="match status" value="1"/>
</dbReference>
<dbReference type="InterPro" id="IPR013149">
    <property type="entry name" value="ADH-like_C"/>
</dbReference>
<dbReference type="AlphaFoldDB" id="A0AAU6S9A9"/>
<evidence type="ECO:0000256" key="1">
    <source>
        <dbReference type="ARBA" id="ARBA00022857"/>
    </source>
</evidence>
<dbReference type="InterPro" id="IPR020843">
    <property type="entry name" value="ER"/>
</dbReference>
<evidence type="ECO:0000313" key="3">
    <source>
        <dbReference type="EMBL" id="WZO33465.1"/>
    </source>
</evidence>
<dbReference type="RefSeq" id="WP_349428011.1">
    <property type="nucleotide sequence ID" value="NZ_CP151632.1"/>
</dbReference>
<gene>
    <name evidence="3" type="ORF">MRBLWS13_001091</name>
</gene>
<name>A0AAU6S9A9_9MICO</name>
<dbReference type="PANTHER" id="PTHR44154:SF1">
    <property type="entry name" value="QUINONE OXIDOREDUCTASE"/>
    <property type="match status" value="1"/>
</dbReference>
<sequence length="313" mass="31580">MTTAIAYTEFGGPEVLHEIPVPDRAPGAGEVAIRVTAAGVNPIDAKLRSGARPSGEITEPRRVGGDGAGVVIAVGDEVDGFRAGDPVVFAGASGAYATEVVVAADRVFARPPQVSAAEGAALGIPVGTAYQALRSLGVGSGDTLLVHGGSGAVGQAVIQFAVLWGATVIATSSERRFDRVSALGAIPVSYGDGLADRVREVAPHGVTAAIDAAGTDEALQTSVELVPDRQRIVTLVRGRDAGGLGIRAFSGGSPLPLTAQQQAWRTEAVPVAVTLMAAGRFSVELGPSFALVDAADAHRAIEAGVDGKITLVP</sequence>
<dbReference type="CDD" id="cd05289">
    <property type="entry name" value="MDR_like_2"/>
    <property type="match status" value="1"/>
</dbReference>
<dbReference type="SUPFAM" id="SSF50129">
    <property type="entry name" value="GroES-like"/>
    <property type="match status" value="1"/>
</dbReference>
<dbReference type="GO" id="GO:0016491">
    <property type="term" value="F:oxidoreductase activity"/>
    <property type="evidence" value="ECO:0007669"/>
    <property type="project" value="InterPro"/>
</dbReference>
<reference evidence="3" key="1">
    <citation type="submission" date="2024-04" db="EMBL/GenBank/DDBJ databases">
        <authorList>
            <person name="Roder T."/>
            <person name="Oberhansli S."/>
            <person name="Kreuzer M."/>
        </authorList>
    </citation>
    <scope>NUCLEOTIDE SEQUENCE</scope>
    <source>
        <strain evidence="3">LWS13-1.2</strain>
    </source>
</reference>
<dbReference type="Pfam" id="PF08240">
    <property type="entry name" value="ADH_N"/>
    <property type="match status" value="1"/>
</dbReference>
<dbReference type="InterPro" id="IPR051603">
    <property type="entry name" value="Zinc-ADH_QOR/CCCR"/>
</dbReference>
<dbReference type="EMBL" id="CP151632">
    <property type="protein sequence ID" value="WZO33465.1"/>
    <property type="molecule type" value="Genomic_DNA"/>
</dbReference>
<dbReference type="Gene3D" id="3.40.50.720">
    <property type="entry name" value="NAD(P)-binding Rossmann-like Domain"/>
    <property type="match status" value="1"/>
</dbReference>
<dbReference type="PANTHER" id="PTHR44154">
    <property type="entry name" value="QUINONE OXIDOREDUCTASE"/>
    <property type="match status" value="1"/>
</dbReference>
<feature type="domain" description="Enoyl reductase (ER)" evidence="2">
    <location>
        <begin position="11"/>
        <end position="311"/>
    </location>
</feature>
<dbReference type="InterPro" id="IPR036291">
    <property type="entry name" value="NAD(P)-bd_dom_sf"/>
</dbReference>
<organism evidence="3">
    <name type="scientific">Microbacterium sp. LWS13-1.2</name>
    <dbReference type="NCBI Taxonomy" id="3135264"/>
    <lineage>
        <taxon>Bacteria</taxon>
        <taxon>Bacillati</taxon>
        <taxon>Actinomycetota</taxon>
        <taxon>Actinomycetes</taxon>
        <taxon>Micrococcales</taxon>
        <taxon>Microbacteriaceae</taxon>
        <taxon>Microbacterium</taxon>
    </lineage>
</organism>
<proteinExistence type="predicted"/>
<dbReference type="SMART" id="SM00829">
    <property type="entry name" value="PKS_ER"/>
    <property type="match status" value="1"/>
</dbReference>
<accession>A0AAU6S9A9</accession>
<dbReference type="InterPro" id="IPR011032">
    <property type="entry name" value="GroES-like_sf"/>
</dbReference>